<dbReference type="InterPro" id="IPR036249">
    <property type="entry name" value="Thioredoxin-like_sf"/>
</dbReference>
<accession>A0A9Q7APU4</accession>
<dbReference type="Pfam" id="PF00085">
    <property type="entry name" value="Thioredoxin"/>
    <property type="match status" value="1"/>
</dbReference>
<evidence type="ECO:0000313" key="3">
    <source>
        <dbReference type="Proteomes" id="UP000671879"/>
    </source>
</evidence>
<dbReference type="SUPFAM" id="SSF52833">
    <property type="entry name" value="Thioredoxin-like"/>
    <property type="match status" value="1"/>
</dbReference>
<dbReference type="Gene3D" id="3.40.30.10">
    <property type="entry name" value="Glutaredoxin"/>
    <property type="match status" value="1"/>
</dbReference>
<dbReference type="GO" id="GO:0005829">
    <property type="term" value="C:cytosol"/>
    <property type="evidence" value="ECO:0007669"/>
    <property type="project" value="TreeGrafter"/>
</dbReference>
<organism evidence="2 3">
    <name type="scientific">Aminithiophilus ramosus</name>
    <dbReference type="NCBI Taxonomy" id="3029084"/>
    <lineage>
        <taxon>Bacteria</taxon>
        <taxon>Thermotogati</taxon>
        <taxon>Synergistota</taxon>
        <taxon>Synergistia</taxon>
        <taxon>Synergistales</taxon>
        <taxon>Aminithiophilaceae</taxon>
        <taxon>Aminithiophilus</taxon>
    </lineage>
</organism>
<dbReference type="PANTHER" id="PTHR45663:SF11">
    <property type="entry name" value="GEO12009P1"/>
    <property type="match status" value="1"/>
</dbReference>
<name>A0A9Q7APU4_9BACT</name>
<dbReference type="CDD" id="cd02947">
    <property type="entry name" value="TRX_family"/>
    <property type="match status" value="1"/>
</dbReference>
<dbReference type="PROSITE" id="PS51352">
    <property type="entry name" value="THIOREDOXIN_2"/>
    <property type="match status" value="1"/>
</dbReference>
<dbReference type="PANTHER" id="PTHR45663">
    <property type="entry name" value="GEO12009P1"/>
    <property type="match status" value="1"/>
</dbReference>
<protein>
    <submittedName>
        <fullName evidence="2">Thioredoxin family protein</fullName>
    </submittedName>
</protein>
<evidence type="ECO:0000259" key="1">
    <source>
        <dbReference type="PROSITE" id="PS51352"/>
    </source>
</evidence>
<dbReference type="AlphaFoldDB" id="A0A9Q7APU4"/>
<dbReference type="EMBL" id="CP072943">
    <property type="protein sequence ID" value="QTX33292.1"/>
    <property type="molecule type" value="Genomic_DNA"/>
</dbReference>
<proteinExistence type="predicted"/>
<dbReference type="RefSeq" id="WP_274374571.1">
    <property type="nucleotide sequence ID" value="NZ_CP072943.1"/>
</dbReference>
<evidence type="ECO:0000313" key="2">
    <source>
        <dbReference type="EMBL" id="QTX33292.1"/>
    </source>
</evidence>
<dbReference type="Proteomes" id="UP000671879">
    <property type="component" value="Chromosome"/>
</dbReference>
<keyword evidence="3" id="KW-1185">Reference proteome</keyword>
<dbReference type="GO" id="GO:0015035">
    <property type="term" value="F:protein-disulfide reductase activity"/>
    <property type="evidence" value="ECO:0007669"/>
    <property type="project" value="TreeGrafter"/>
</dbReference>
<dbReference type="InterPro" id="IPR013766">
    <property type="entry name" value="Thioredoxin_domain"/>
</dbReference>
<dbReference type="GO" id="GO:0045454">
    <property type="term" value="P:cell redox homeostasis"/>
    <property type="evidence" value="ECO:0007669"/>
    <property type="project" value="TreeGrafter"/>
</dbReference>
<feature type="domain" description="Thioredoxin" evidence="1">
    <location>
        <begin position="21"/>
        <end position="130"/>
    </location>
</feature>
<sequence>MTGKMKVFVVFLVVAALGGVLFVKGQRPSSPGIAGTSGTEALPRLIDLSTSSCPACKAILPHLERLKADYAGTLVVDIVDVWENPALGEKYKVRYVPTLVLLDEKGEVLDRREGFMALEDLVSLVESHGISRP</sequence>
<reference evidence="3" key="1">
    <citation type="submission" date="2021-04" db="EMBL/GenBank/DDBJ databases">
        <title>A novel Synergistetes isolate from a pyrite-forming mixed culture.</title>
        <authorList>
            <person name="Bunk B."/>
            <person name="Sproer C."/>
            <person name="Spring S."/>
            <person name="Pester M."/>
        </authorList>
    </citation>
    <scope>NUCLEOTIDE SEQUENCE [LARGE SCALE GENOMIC DNA]</scope>
    <source>
        <strain evidence="3">J.5.4.2-T.3.5.2</strain>
    </source>
</reference>
<gene>
    <name evidence="2" type="ORF">KAR29_05265</name>
</gene>
<dbReference type="KEGG" id="aram:KAR29_05265"/>